<accession>A0AAW0X2R7</accession>
<evidence type="ECO:0000313" key="13">
    <source>
        <dbReference type="Proteomes" id="UP001445076"/>
    </source>
</evidence>
<evidence type="ECO:0000313" key="12">
    <source>
        <dbReference type="EMBL" id="KAK8738810.1"/>
    </source>
</evidence>
<dbReference type="PANTHER" id="PTHR28659">
    <property type="entry name" value="RETICULON-LIKE PROTEIN"/>
    <property type="match status" value="1"/>
</dbReference>
<feature type="compositionally biased region" description="Acidic residues" evidence="9">
    <location>
        <begin position="498"/>
        <end position="512"/>
    </location>
</feature>
<feature type="transmembrane region" description="Helical" evidence="10">
    <location>
        <begin position="192"/>
        <end position="211"/>
    </location>
</feature>
<feature type="compositionally biased region" description="Acidic residues" evidence="9">
    <location>
        <begin position="344"/>
        <end position="353"/>
    </location>
</feature>
<dbReference type="InterPro" id="IPR043384">
    <property type="entry name" value="RETREG1/3"/>
</dbReference>
<name>A0AAW0X2R7_CHEQU</name>
<comment type="similarity">
    <text evidence="2">Belongs to the RETREG family.</text>
</comment>
<dbReference type="AlphaFoldDB" id="A0AAW0X2R7"/>
<dbReference type="Pfam" id="PF24456">
    <property type="entry name" value="RHD_RETREG1-3"/>
    <property type="match status" value="1"/>
</dbReference>
<evidence type="ECO:0000256" key="6">
    <source>
        <dbReference type="ARBA" id="ARBA00022989"/>
    </source>
</evidence>
<evidence type="ECO:0000256" key="4">
    <source>
        <dbReference type="ARBA" id="ARBA00022692"/>
    </source>
</evidence>
<feature type="non-terminal residue" evidence="12">
    <location>
        <position position="1"/>
    </location>
</feature>
<dbReference type="EMBL" id="JARKIK010000038">
    <property type="protein sequence ID" value="KAK8738810.1"/>
    <property type="molecule type" value="Genomic_DNA"/>
</dbReference>
<keyword evidence="7" id="KW-0072">Autophagy</keyword>
<dbReference type="PANTHER" id="PTHR28659:SF2">
    <property type="entry name" value="RETICULON-LIKE PROTEIN"/>
    <property type="match status" value="1"/>
</dbReference>
<feature type="compositionally biased region" description="Basic and acidic residues" evidence="9">
    <location>
        <begin position="402"/>
        <end position="411"/>
    </location>
</feature>
<keyword evidence="13" id="KW-1185">Reference proteome</keyword>
<evidence type="ECO:0000256" key="5">
    <source>
        <dbReference type="ARBA" id="ARBA00022824"/>
    </source>
</evidence>
<evidence type="ECO:0000256" key="10">
    <source>
        <dbReference type="SAM" id="Phobius"/>
    </source>
</evidence>
<feature type="transmembrane region" description="Helical" evidence="10">
    <location>
        <begin position="167"/>
        <end position="186"/>
    </location>
</feature>
<dbReference type="GO" id="GO:0061709">
    <property type="term" value="P:reticulophagy"/>
    <property type="evidence" value="ECO:0007669"/>
    <property type="project" value="InterPro"/>
</dbReference>
<feature type="region of interest" description="Disordered" evidence="9">
    <location>
        <begin position="461"/>
        <end position="512"/>
    </location>
</feature>
<feature type="transmembrane region" description="Helical" evidence="10">
    <location>
        <begin position="66"/>
        <end position="83"/>
    </location>
</feature>
<dbReference type="Proteomes" id="UP001445076">
    <property type="component" value="Unassembled WGS sequence"/>
</dbReference>
<feature type="region of interest" description="Disordered" evidence="9">
    <location>
        <begin position="280"/>
        <end position="368"/>
    </location>
</feature>
<evidence type="ECO:0000259" key="11">
    <source>
        <dbReference type="Pfam" id="PF24456"/>
    </source>
</evidence>
<evidence type="ECO:0000256" key="3">
    <source>
        <dbReference type="ARBA" id="ARBA00022553"/>
    </source>
</evidence>
<sequence length="512" mass="56940">SWCNEIVMATWKAAFLRLWPFKSDTTDAPASHCGRKTETRKITRVLGPWEAYMVTLQSVLIWEKPGTSALAVVGVNVLFWLLVWSELRVYFVVTLAALAVFLHQQWVHTIWPEIRVPKPEPDDTEDWTPVHPSVLSVPEISRYVEGAWRCVRENYTWLLHLRRVQPALFCAIVTTVLSVGAVVGHLVPGAVLVYILLMIVMTAPGIIIHVLPDSFYERINRIRAALRGDDSGMETSNVSLDSDISEFMPELQSLEAQAALDVPLMSQDPPEVEEIIEEAHLRKEVSQDSTSRKRAPKGSKGASEGTAVSPGFSLPLAAGEESSTTYFTSGLPEDFPSYDHDSVEDLDGPDIDLPELPHPVPEPSQERHGAGDRYQMEFVSSHFGDSSDEDDDFIEGLVFEERSQVRPEHRPPQSFQRSEAEPAPTMDPIGQLMSSVIAQNAGNVLSALGQNLVSSVIGQSVSSAQPTPMVSQRQPRRQHEPPARMTRSLDPNQQSTTDLEEDFELISDDECQ</sequence>
<comment type="subcellular location">
    <subcellularLocation>
        <location evidence="1">Endoplasmic reticulum membrane</location>
        <topology evidence="1">Multi-pass membrane protein</topology>
    </subcellularLocation>
</comment>
<comment type="caution">
    <text evidence="12">The sequence shown here is derived from an EMBL/GenBank/DDBJ whole genome shotgun (WGS) entry which is preliminary data.</text>
</comment>
<evidence type="ECO:0000256" key="9">
    <source>
        <dbReference type="SAM" id="MobiDB-lite"/>
    </source>
</evidence>
<evidence type="ECO:0000256" key="2">
    <source>
        <dbReference type="ARBA" id="ARBA00006299"/>
    </source>
</evidence>
<evidence type="ECO:0000256" key="7">
    <source>
        <dbReference type="ARBA" id="ARBA00023006"/>
    </source>
</evidence>
<keyword evidence="3" id="KW-0597">Phosphoprotein</keyword>
<protein>
    <recommendedName>
        <fullName evidence="11">RETREG1-3/ARL6IP-like N-terminal reticulon-homology domain-containing protein</fullName>
    </recommendedName>
</protein>
<evidence type="ECO:0000256" key="8">
    <source>
        <dbReference type="ARBA" id="ARBA00023136"/>
    </source>
</evidence>
<keyword evidence="6 10" id="KW-1133">Transmembrane helix</keyword>
<feature type="compositionally biased region" description="Polar residues" evidence="9">
    <location>
        <begin position="461"/>
        <end position="473"/>
    </location>
</feature>
<feature type="transmembrane region" description="Helical" evidence="10">
    <location>
        <begin position="89"/>
        <end position="107"/>
    </location>
</feature>
<organism evidence="12 13">
    <name type="scientific">Cherax quadricarinatus</name>
    <name type="common">Australian red claw crayfish</name>
    <dbReference type="NCBI Taxonomy" id="27406"/>
    <lineage>
        <taxon>Eukaryota</taxon>
        <taxon>Metazoa</taxon>
        <taxon>Ecdysozoa</taxon>
        <taxon>Arthropoda</taxon>
        <taxon>Crustacea</taxon>
        <taxon>Multicrustacea</taxon>
        <taxon>Malacostraca</taxon>
        <taxon>Eumalacostraca</taxon>
        <taxon>Eucarida</taxon>
        <taxon>Decapoda</taxon>
        <taxon>Pleocyemata</taxon>
        <taxon>Astacidea</taxon>
        <taxon>Parastacoidea</taxon>
        <taxon>Parastacidae</taxon>
        <taxon>Cherax</taxon>
    </lineage>
</organism>
<dbReference type="InterPro" id="IPR057282">
    <property type="entry name" value="RETREG1-3-like_RHD"/>
</dbReference>
<dbReference type="GO" id="GO:0005789">
    <property type="term" value="C:endoplasmic reticulum membrane"/>
    <property type="evidence" value="ECO:0007669"/>
    <property type="project" value="UniProtKB-SubCell"/>
</dbReference>
<evidence type="ECO:0000256" key="1">
    <source>
        <dbReference type="ARBA" id="ARBA00004477"/>
    </source>
</evidence>
<keyword evidence="8 10" id="KW-0472">Membrane</keyword>
<keyword evidence="5" id="KW-0256">Endoplasmic reticulum</keyword>
<keyword evidence="4 10" id="KW-0812">Transmembrane</keyword>
<feature type="domain" description="RETREG1-3/ARL6IP-like N-terminal reticulon-homology" evidence="11">
    <location>
        <begin position="47"/>
        <end position="222"/>
    </location>
</feature>
<feature type="region of interest" description="Disordered" evidence="9">
    <location>
        <begin position="402"/>
        <end position="428"/>
    </location>
</feature>
<reference evidence="12 13" key="1">
    <citation type="journal article" date="2024" name="BMC Genomics">
        <title>Genome assembly of redclaw crayfish (Cherax quadricarinatus) provides insights into its immune adaptation and hypoxia tolerance.</title>
        <authorList>
            <person name="Liu Z."/>
            <person name="Zheng J."/>
            <person name="Li H."/>
            <person name="Fang K."/>
            <person name="Wang S."/>
            <person name="He J."/>
            <person name="Zhou D."/>
            <person name="Weng S."/>
            <person name="Chi M."/>
            <person name="Gu Z."/>
            <person name="He J."/>
            <person name="Li F."/>
            <person name="Wang M."/>
        </authorList>
    </citation>
    <scope>NUCLEOTIDE SEQUENCE [LARGE SCALE GENOMIC DNA]</scope>
    <source>
        <strain evidence="12">ZL_2023a</strain>
    </source>
</reference>
<gene>
    <name evidence="12" type="ORF">OTU49_003685</name>
</gene>
<proteinExistence type="inferred from homology"/>